<feature type="transmembrane region" description="Helical" evidence="10">
    <location>
        <begin position="362"/>
        <end position="384"/>
    </location>
</feature>
<feature type="transmembrane region" description="Helical" evidence="10">
    <location>
        <begin position="204"/>
        <end position="228"/>
    </location>
</feature>
<dbReference type="Pfam" id="PF00361">
    <property type="entry name" value="Proton_antipo_M"/>
    <property type="match status" value="1"/>
</dbReference>
<feature type="transmembrane region" description="Helical" evidence="10">
    <location>
        <begin position="678"/>
        <end position="699"/>
    </location>
</feature>
<dbReference type="InterPro" id="IPR001516">
    <property type="entry name" value="Proton_antipo_N"/>
</dbReference>
<evidence type="ECO:0000259" key="11">
    <source>
        <dbReference type="Pfam" id="PF00361"/>
    </source>
</evidence>
<keyword evidence="3" id="KW-0050">Antiport</keyword>
<dbReference type="InterPro" id="IPR025383">
    <property type="entry name" value="MrpA_C/MbhD"/>
</dbReference>
<feature type="transmembrane region" description="Helical" evidence="10">
    <location>
        <begin position="107"/>
        <end position="123"/>
    </location>
</feature>
<keyword evidence="8 10" id="KW-0472">Membrane</keyword>
<dbReference type="Pfam" id="PF13244">
    <property type="entry name" value="MbhD"/>
    <property type="match status" value="1"/>
</dbReference>
<evidence type="ECO:0000259" key="13">
    <source>
        <dbReference type="Pfam" id="PF13244"/>
    </source>
</evidence>
<evidence type="ECO:0000256" key="1">
    <source>
        <dbReference type="ARBA" id="ARBA00004651"/>
    </source>
</evidence>
<evidence type="ECO:0000256" key="4">
    <source>
        <dbReference type="ARBA" id="ARBA00022475"/>
    </source>
</evidence>
<dbReference type="Pfam" id="PF00662">
    <property type="entry name" value="Proton_antipo_N"/>
    <property type="match status" value="1"/>
</dbReference>
<evidence type="ECO:0000256" key="9">
    <source>
        <dbReference type="RuleBase" id="RU000320"/>
    </source>
</evidence>
<dbReference type="RefSeq" id="WP_093364315.1">
    <property type="nucleotide sequence ID" value="NZ_FNCW01000001.1"/>
</dbReference>
<feature type="transmembrane region" description="Helical" evidence="10">
    <location>
        <begin position="596"/>
        <end position="616"/>
    </location>
</feature>
<feature type="domain" description="MrpA C-terminal/MbhE" evidence="14">
    <location>
        <begin position="680"/>
        <end position="759"/>
    </location>
</feature>
<dbReference type="PANTHER" id="PTHR43373:SF1">
    <property type="entry name" value="NA(+)_H(+) ANTIPORTER SUBUNIT A"/>
    <property type="match status" value="1"/>
</dbReference>
<dbReference type="GO" id="GO:0005886">
    <property type="term" value="C:plasma membrane"/>
    <property type="evidence" value="ECO:0007669"/>
    <property type="project" value="UniProtKB-SubCell"/>
</dbReference>
<dbReference type="InterPro" id="IPR050616">
    <property type="entry name" value="CPA3_Na-H_Antiporter_A"/>
</dbReference>
<gene>
    <name evidence="15" type="ORF">SAMN04488027_101148</name>
</gene>
<feature type="transmembrane region" description="Helical" evidence="10">
    <location>
        <begin position="404"/>
        <end position="426"/>
    </location>
</feature>
<feature type="transmembrane region" description="Helical" evidence="10">
    <location>
        <begin position="560"/>
        <end position="581"/>
    </location>
</feature>
<keyword evidence="6 10" id="KW-1133">Transmembrane helix</keyword>
<dbReference type="InterPro" id="IPR001750">
    <property type="entry name" value="ND/Mrp_TM"/>
</dbReference>
<dbReference type="Proteomes" id="UP000199296">
    <property type="component" value="Unassembled WGS sequence"/>
</dbReference>
<keyword evidence="5 9" id="KW-0812">Transmembrane</keyword>
<feature type="transmembrane region" description="Helical" evidence="10">
    <location>
        <begin position="159"/>
        <end position="183"/>
    </location>
</feature>
<feature type="transmembrane region" description="Helical" evidence="10">
    <location>
        <begin position="446"/>
        <end position="468"/>
    </location>
</feature>
<evidence type="ECO:0000256" key="8">
    <source>
        <dbReference type="ARBA" id="ARBA00023136"/>
    </source>
</evidence>
<keyword evidence="16" id="KW-1185">Reference proteome</keyword>
<feature type="transmembrane region" description="Helical" evidence="10">
    <location>
        <begin position="740"/>
        <end position="758"/>
    </location>
</feature>
<feature type="transmembrane region" description="Helical" evidence="10">
    <location>
        <begin position="70"/>
        <end position="95"/>
    </location>
</feature>
<keyword evidence="4" id="KW-1003">Cell membrane</keyword>
<dbReference type="OrthoDB" id="9807568at2"/>
<dbReference type="NCBIfam" id="NF009287">
    <property type="entry name" value="PRK12647.1"/>
    <property type="match status" value="1"/>
</dbReference>
<comment type="subcellular location">
    <subcellularLocation>
        <location evidence="1">Cell membrane</location>
        <topology evidence="1">Multi-pass membrane protein</topology>
    </subcellularLocation>
    <subcellularLocation>
        <location evidence="9">Membrane</location>
        <topology evidence="9">Multi-pass membrane protein</topology>
    </subcellularLocation>
</comment>
<evidence type="ECO:0000259" key="12">
    <source>
        <dbReference type="Pfam" id="PF00662"/>
    </source>
</evidence>
<feature type="transmembrane region" description="Helical" evidence="10">
    <location>
        <begin position="267"/>
        <end position="289"/>
    </location>
</feature>
<sequence length="768" mass="84446">MLEAVLLGFLFSLFLVFAGSYFRGKLAVLSSIIPISLFVYFLSFIPEVSNGEVIYENHEWIPSFGVNLSFTLDGLALLFVLMITGIGSLVFLYTSAYLKNHNYLDRFYGYLSLFMASMLGLVLSDNLMSLFIFWELTSISSFYLIGFNNDKADSRKSALVALGITGIGGLLLLGGAVLLGDVAGTYRISEMLSMRDAITDSSHYILILLLIFGAAFTKSAQFPFHFWLPGAMKAPTPVSTYLHSATMVKAGVYLLFRMTPVLNGGEIWHTILIAVGGITMLYSAIHIIFRTDLKGILAYSTISALGILVFLIGIGTQAALIAAAVFIVVHALYKASLFLITGIIDHETGTRDVTQLAGLRKVLLPVAIAGFIAALISGGVPPTLGFVGKDLIYESTLHFTSNAVLLTIIAISTNVLLFYAGFVAGVKPFMGQLPKKFENIHLPSPLMWVPPLIMTFAGVVFGIFPGLIESAFAKPIAMTQAIAFEDFHLKLWHGFNTILGLSAITLVLGTVLYLKLSPRHALENSIAKFDFISPKVLFLKLSEGFAVFSKYWTNFFQTGYLRHYISTIVAFLILLLGYLIFSDFSLETDFTALADLTIYEISILLMLLAGVLYTVFTKSRLAAVAALGVVGLSFSLLFLFYSAPDLAMTQFSVDTLTVILFVLVLYKLPRYLNLSEKWLRIKHGILSVSFGILITLLILRVLTEPKNTEITEFYAENAYKLAHGKNVVNVILVDFRGIDTMIEISVLIVAALGVFGLLKLRLKTRDKK</sequence>
<accession>A0A1G7TZ15</accession>
<evidence type="ECO:0000256" key="2">
    <source>
        <dbReference type="ARBA" id="ARBA00022448"/>
    </source>
</evidence>
<feature type="transmembrane region" description="Helical" evidence="10">
    <location>
        <begin position="647"/>
        <end position="666"/>
    </location>
</feature>
<organism evidence="15 16">
    <name type="scientific">Psychroflexus sediminis</name>
    <dbReference type="NCBI Taxonomy" id="470826"/>
    <lineage>
        <taxon>Bacteria</taxon>
        <taxon>Pseudomonadati</taxon>
        <taxon>Bacteroidota</taxon>
        <taxon>Flavobacteriia</taxon>
        <taxon>Flavobacteriales</taxon>
        <taxon>Flavobacteriaceae</taxon>
        <taxon>Psychroflexus</taxon>
    </lineage>
</organism>
<name>A0A1G7TZ15_9FLAO</name>
<dbReference type="PANTHER" id="PTHR43373">
    <property type="entry name" value="NA(+)/H(+) ANTIPORTER SUBUNIT"/>
    <property type="match status" value="1"/>
</dbReference>
<dbReference type="Pfam" id="PF20501">
    <property type="entry name" value="MbhE"/>
    <property type="match status" value="1"/>
</dbReference>
<evidence type="ECO:0000313" key="16">
    <source>
        <dbReference type="Proteomes" id="UP000199296"/>
    </source>
</evidence>
<feature type="transmembrane region" description="Helical" evidence="10">
    <location>
        <begin position="28"/>
        <end position="49"/>
    </location>
</feature>
<dbReference type="AlphaFoldDB" id="A0A1G7TZ15"/>
<evidence type="ECO:0000259" key="14">
    <source>
        <dbReference type="Pfam" id="PF20501"/>
    </source>
</evidence>
<dbReference type="EMBL" id="FNCW01000001">
    <property type="protein sequence ID" value="SDG40503.1"/>
    <property type="molecule type" value="Genomic_DNA"/>
</dbReference>
<protein>
    <submittedName>
        <fullName evidence="15">Multisubunit sodium/proton antiporter, MrpA subunit</fullName>
    </submittedName>
</protein>
<dbReference type="GO" id="GO:0015297">
    <property type="term" value="F:antiporter activity"/>
    <property type="evidence" value="ECO:0007669"/>
    <property type="project" value="UniProtKB-KW"/>
</dbReference>
<evidence type="ECO:0000313" key="15">
    <source>
        <dbReference type="EMBL" id="SDG40503.1"/>
    </source>
</evidence>
<evidence type="ECO:0000256" key="10">
    <source>
        <dbReference type="SAM" id="Phobius"/>
    </source>
</evidence>
<evidence type="ECO:0000256" key="6">
    <source>
        <dbReference type="ARBA" id="ARBA00022989"/>
    </source>
</evidence>
<feature type="domain" description="NADH:quinone oxidoreductase/Mrp antiporter transmembrane" evidence="11">
    <location>
        <begin position="124"/>
        <end position="407"/>
    </location>
</feature>
<feature type="transmembrane region" description="Helical" evidence="10">
    <location>
        <begin position="621"/>
        <end position="641"/>
    </location>
</feature>
<keyword evidence="7" id="KW-0406">Ion transport</keyword>
<reference evidence="15 16" key="1">
    <citation type="submission" date="2016-10" db="EMBL/GenBank/DDBJ databases">
        <authorList>
            <person name="de Groot N.N."/>
        </authorList>
    </citation>
    <scope>NUCLEOTIDE SEQUENCE [LARGE SCALE GENOMIC DNA]</scope>
    <source>
        <strain evidence="15 16">DSM 19803</strain>
    </source>
</reference>
<feature type="domain" description="MrpA C-terminal/MbhD" evidence="13">
    <location>
        <begin position="605"/>
        <end position="670"/>
    </location>
</feature>
<evidence type="ECO:0000256" key="7">
    <source>
        <dbReference type="ARBA" id="ARBA00023065"/>
    </source>
</evidence>
<dbReference type="STRING" id="470826.SAMN04488027_101148"/>
<dbReference type="GO" id="GO:0006811">
    <property type="term" value="P:monoatomic ion transport"/>
    <property type="evidence" value="ECO:0007669"/>
    <property type="project" value="UniProtKB-KW"/>
</dbReference>
<keyword evidence="2" id="KW-0813">Transport</keyword>
<feature type="transmembrane region" description="Helical" evidence="10">
    <location>
        <begin position="494"/>
        <end position="514"/>
    </location>
</feature>
<dbReference type="PRINTS" id="PR01434">
    <property type="entry name" value="NADHDHGNASE5"/>
</dbReference>
<dbReference type="InterPro" id="IPR046806">
    <property type="entry name" value="MrpA_C/MbhE"/>
</dbReference>
<proteinExistence type="predicted"/>
<evidence type="ECO:0000256" key="5">
    <source>
        <dbReference type="ARBA" id="ARBA00022692"/>
    </source>
</evidence>
<feature type="transmembrane region" description="Helical" evidence="10">
    <location>
        <begin position="296"/>
        <end position="314"/>
    </location>
</feature>
<feature type="transmembrane region" description="Helical" evidence="10">
    <location>
        <begin position="320"/>
        <end position="341"/>
    </location>
</feature>
<evidence type="ECO:0000256" key="3">
    <source>
        <dbReference type="ARBA" id="ARBA00022449"/>
    </source>
</evidence>
<feature type="domain" description="NADH-Ubiquinone oxidoreductase (complex I) chain 5 N-terminal" evidence="12">
    <location>
        <begin position="61"/>
        <end position="108"/>
    </location>
</feature>